<keyword evidence="1" id="KW-0812">Transmembrane</keyword>
<proteinExistence type="predicted"/>
<name>A0A2U1K4A6_9BACI</name>
<dbReference type="AlphaFoldDB" id="A0A2U1K4A6"/>
<keyword evidence="3" id="KW-1185">Reference proteome</keyword>
<gene>
    <name evidence="2" type="ORF">DCC39_05990</name>
</gene>
<dbReference type="RefSeq" id="WP_116553985.1">
    <property type="nucleotide sequence ID" value="NZ_QCZG01000009.1"/>
</dbReference>
<accession>A0A2U1K4A6</accession>
<evidence type="ECO:0000313" key="3">
    <source>
        <dbReference type="Proteomes" id="UP000245998"/>
    </source>
</evidence>
<sequence length="261" mass="30481">MKRILFIFLAIFLLQPHFVFSKENESRDWEATLNQMADQVLQLGKQQKYEEAKKVLINFSPLFLKISAENGLAMKDVKMMIYSYEQAEEALAAVQMDEVKRIEKLTQFRLAVNAVSSEHQPLWKEAENVVMNPLNQAIQSIGAENSNQFQFYLENFLAKYEMIRPSLAIDLPEHDYERLDSYIRYLKNNEGKIVGQNKKKQLLEIHKEFKAIFHEKEQSSADPGLFNVIYTIGGIIAVTLIYVGWRKYKGDKKRKKIKDKH</sequence>
<keyword evidence="1" id="KW-0472">Membrane</keyword>
<evidence type="ECO:0000313" key="2">
    <source>
        <dbReference type="EMBL" id="PWA12351.1"/>
    </source>
</evidence>
<evidence type="ECO:0000256" key="1">
    <source>
        <dbReference type="SAM" id="Phobius"/>
    </source>
</evidence>
<dbReference type="EMBL" id="QCZG01000009">
    <property type="protein sequence ID" value="PWA12351.1"/>
    <property type="molecule type" value="Genomic_DNA"/>
</dbReference>
<feature type="transmembrane region" description="Helical" evidence="1">
    <location>
        <begin position="224"/>
        <end position="245"/>
    </location>
</feature>
<keyword evidence="1" id="KW-1133">Transmembrane helix</keyword>
<protein>
    <submittedName>
        <fullName evidence="2">Sporulation protein YpjB</fullName>
    </submittedName>
</protein>
<dbReference type="InterPro" id="IPR014231">
    <property type="entry name" value="Spore_YpjB"/>
</dbReference>
<dbReference type="Pfam" id="PF09577">
    <property type="entry name" value="Spore_YpjB"/>
    <property type="match status" value="1"/>
</dbReference>
<comment type="caution">
    <text evidence="2">The sequence shown here is derived from an EMBL/GenBank/DDBJ whole genome shotgun (WGS) entry which is preliminary data.</text>
</comment>
<dbReference type="Proteomes" id="UP000245998">
    <property type="component" value="Unassembled WGS sequence"/>
</dbReference>
<organism evidence="2 3">
    <name type="scientific">Pueribacillus theae</name>
    <dbReference type="NCBI Taxonomy" id="2171751"/>
    <lineage>
        <taxon>Bacteria</taxon>
        <taxon>Bacillati</taxon>
        <taxon>Bacillota</taxon>
        <taxon>Bacilli</taxon>
        <taxon>Bacillales</taxon>
        <taxon>Bacillaceae</taxon>
        <taxon>Pueribacillus</taxon>
    </lineage>
</organism>
<reference evidence="2 3" key="1">
    <citation type="submission" date="2018-04" db="EMBL/GenBank/DDBJ databases">
        <title>Camelliibacillus theae gen. nov., sp. nov., isolated from Pu'er tea.</title>
        <authorList>
            <person name="Niu L."/>
        </authorList>
    </citation>
    <scope>NUCLEOTIDE SEQUENCE [LARGE SCALE GENOMIC DNA]</scope>
    <source>
        <strain evidence="2 3">T8</strain>
    </source>
</reference>
<dbReference type="OrthoDB" id="2988195at2"/>